<dbReference type="EMBL" id="ML996146">
    <property type="protein sequence ID" value="KAF2734595.1"/>
    <property type="molecule type" value="Genomic_DNA"/>
</dbReference>
<dbReference type="CDD" id="cd02883">
    <property type="entry name" value="NUDIX_Hydrolase"/>
    <property type="match status" value="1"/>
</dbReference>
<evidence type="ECO:0000313" key="3">
    <source>
        <dbReference type="Proteomes" id="UP000799444"/>
    </source>
</evidence>
<dbReference type="Gene3D" id="3.90.79.10">
    <property type="entry name" value="Nucleoside Triphosphate Pyrophosphohydrolase"/>
    <property type="match status" value="1"/>
</dbReference>
<reference evidence="2" key="1">
    <citation type="journal article" date="2020" name="Stud. Mycol.">
        <title>101 Dothideomycetes genomes: a test case for predicting lifestyles and emergence of pathogens.</title>
        <authorList>
            <person name="Haridas S."/>
            <person name="Albert R."/>
            <person name="Binder M."/>
            <person name="Bloem J."/>
            <person name="Labutti K."/>
            <person name="Salamov A."/>
            <person name="Andreopoulos B."/>
            <person name="Baker S."/>
            <person name="Barry K."/>
            <person name="Bills G."/>
            <person name="Bluhm B."/>
            <person name="Cannon C."/>
            <person name="Castanera R."/>
            <person name="Culley D."/>
            <person name="Daum C."/>
            <person name="Ezra D."/>
            <person name="Gonzalez J."/>
            <person name="Henrissat B."/>
            <person name="Kuo A."/>
            <person name="Liang C."/>
            <person name="Lipzen A."/>
            <person name="Lutzoni F."/>
            <person name="Magnuson J."/>
            <person name="Mondo S."/>
            <person name="Nolan M."/>
            <person name="Ohm R."/>
            <person name="Pangilinan J."/>
            <person name="Park H.-J."/>
            <person name="Ramirez L."/>
            <person name="Alfaro M."/>
            <person name="Sun H."/>
            <person name="Tritt A."/>
            <person name="Yoshinaga Y."/>
            <person name="Zwiers L.-H."/>
            <person name="Turgeon B."/>
            <person name="Goodwin S."/>
            <person name="Spatafora J."/>
            <person name="Crous P."/>
            <person name="Grigoriev I."/>
        </authorList>
    </citation>
    <scope>NUCLEOTIDE SEQUENCE</scope>
    <source>
        <strain evidence="2">CBS 125425</strain>
    </source>
</reference>
<dbReference type="OrthoDB" id="276276at2759"/>
<dbReference type="AlphaFoldDB" id="A0A9P4V3R8"/>
<keyword evidence="3" id="KW-1185">Reference proteome</keyword>
<dbReference type="InterPro" id="IPR000086">
    <property type="entry name" value="NUDIX_hydrolase_dom"/>
</dbReference>
<proteinExistence type="predicted"/>
<dbReference type="PANTHER" id="PTHR43736:SF1">
    <property type="entry name" value="DIHYDRONEOPTERIN TRIPHOSPHATE DIPHOSPHATASE"/>
    <property type="match status" value="1"/>
</dbReference>
<evidence type="ECO:0000259" key="1">
    <source>
        <dbReference type="PROSITE" id="PS51462"/>
    </source>
</evidence>
<feature type="domain" description="Nudix hydrolase" evidence="1">
    <location>
        <begin position="31"/>
        <end position="190"/>
    </location>
</feature>
<dbReference type="SUPFAM" id="SSF55811">
    <property type="entry name" value="Nudix"/>
    <property type="match status" value="1"/>
</dbReference>
<dbReference type="PROSITE" id="PS51462">
    <property type="entry name" value="NUDIX"/>
    <property type="match status" value="1"/>
</dbReference>
<dbReference type="Pfam" id="PF00293">
    <property type="entry name" value="NUDIX"/>
    <property type="match status" value="1"/>
</dbReference>
<name>A0A9P4V3R8_9PLEO</name>
<dbReference type="InterPro" id="IPR015797">
    <property type="entry name" value="NUDIX_hydrolase-like_dom_sf"/>
</dbReference>
<dbReference type="PANTHER" id="PTHR43736">
    <property type="entry name" value="ADP-RIBOSE PYROPHOSPHATASE"/>
    <property type="match status" value="1"/>
</dbReference>
<comment type="caution">
    <text evidence="2">The sequence shown here is derived from an EMBL/GenBank/DDBJ whole genome shotgun (WGS) entry which is preliminary data.</text>
</comment>
<accession>A0A9P4V3R8</accession>
<evidence type="ECO:0000313" key="2">
    <source>
        <dbReference type="EMBL" id="KAF2734595.1"/>
    </source>
</evidence>
<protein>
    <recommendedName>
        <fullName evidence="1">Nudix hydrolase domain-containing protein</fullName>
    </recommendedName>
</protein>
<dbReference type="Proteomes" id="UP000799444">
    <property type="component" value="Unassembled WGS sequence"/>
</dbReference>
<sequence>MPESKPPFEYPSALDKYMVNEEEFLKQNTQHQVLVIGACIFNSEGKLLLIQRAADEHAFPNFWEVPGGKVDNTDQSVLHAVAREVKEETGLTVSKFIREVGSLGWDEVSRRTGEPVHWHKLVFEVEVKDEVVVLDPVEHQNHLFASETDVSNDVCVRSESEDVVLTWISPPNKALNVDAFRDRAARRNGQVDAN</sequence>
<gene>
    <name evidence="2" type="ORF">EJ04DRAFT_543552</name>
</gene>
<organism evidence="2 3">
    <name type="scientific">Polyplosphaeria fusca</name>
    <dbReference type="NCBI Taxonomy" id="682080"/>
    <lineage>
        <taxon>Eukaryota</taxon>
        <taxon>Fungi</taxon>
        <taxon>Dikarya</taxon>
        <taxon>Ascomycota</taxon>
        <taxon>Pezizomycotina</taxon>
        <taxon>Dothideomycetes</taxon>
        <taxon>Pleosporomycetidae</taxon>
        <taxon>Pleosporales</taxon>
        <taxon>Tetraplosphaeriaceae</taxon>
        <taxon>Polyplosphaeria</taxon>
    </lineage>
</organism>